<dbReference type="InterPro" id="IPR012337">
    <property type="entry name" value="RNaseH-like_sf"/>
</dbReference>
<sequence>MVMPYVLLLSLFRKLKFVIFGYLTIVDRMWSMFGCCMGSLWLAGSVIFQFSPMIRHELLLINVKISAIKHNAGIARDVGVGKEKDPRVMWEIACKLNDDFQIHNLSLRPILPRVPRDCKWETPLEGVSKVNIDVSVKDNKTGLSIILRDSNNFVLCGKAIFIDKAANPKLVELDALLVGIRLAQSLNFDKVIFEIDCACIINRLCKHKDDITIFGHHIKEVREMLNSFSKAEVKGVNRGDNKVVDFFVNGHSLIVVTWHLRWINLVISTTL</sequence>
<organism evidence="2 3">
    <name type="scientific">Gossypium armourianum</name>
    <dbReference type="NCBI Taxonomy" id="34283"/>
    <lineage>
        <taxon>Eukaryota</taxon>
        <taxon>Viridiplantae</taxon>
        <taxon>Streptophyta</taxon>
        <taxon>Embryophyta</taxon>
        <taxon>Tracheophyta</taxon>
        <taxon>Spermatophyta</taxon>
        <taxon>Magnoliopsida</taxon>
        <taxon>eudicotyledons</taxon>
        <taxon>Gunneridae</taxon>
        <taxon>Pentapetalae</taxon>
        <taxon>rosids</taxon>
        <taxon>malvids</taxon>
        <taxon>Malvales</taxon>
        <taxon>Malvaceae</taxon>
        <taxon>Malvoideae</taxon>
        <taxon>Gossypium</taxon>
    </lineage>
</organism>
<name>A0A7J9JYT1_9ROSI</name>
<dbReference type="EMBL" id="JABFAE010000010">
    <property type="protein sequence ID" value="MBA0839286.1"/>
    <property type="molecule type" value="Genomic_DNA"/>
</dbReference>
<dbReference type="CDD" id="cd06222">
    <property type="entry name" value="RNase_H_like"/>
    <property type="match status" value="1"/>
</dbReference>
<dbReference type="InterPro" id="IPR044730">
    <property type="entry name" value="RNase_H-like_dom_plant"/>
</dbReference>
<evidence type="ECO:0000259" key="1">
    <source>
        <dbReference type="Pfam" id="PF13456"/>
    </source>
</evidence>
<dbReference type="PANTHER" id="PTHR47723">
    <property type="entry name" value="OS05G0353850 PROTEIN"/>
    <property type="match status" value="1"/>
</dbReference>
<keyword evidence="3" id="KW-1185">Reference proteome</keyword>
<dbReference type="SUPFAM" id="SSF53098">
    <property type="entry name" value="Ribonuclease H-like"/>
    <property type="match status" value="1"/>
</dbReference>
<dbReference type="InterPro" id="IPR053151">
    <property type="entry name" value="RNase_H-like"/>
</dbReference>
<gene>
    <name evidence="2" type="ORF">Goarm_005033</name>
</gene>
<evidence type="ECO:0000313" key="3">
    <source>
        <dbReference type="Proteomes" id="UP000593575"/>
    </source>
</evidence>
<protein>
    <recommendedName>
        <fullName evidence="1">RNase H type-1 domain-containing protein</fullName>
    </recommendedName>
</protein>
<dbReference type="Pfam" id="PF13456">
    <property type="entry name" value="RVT_3"/>
    <property type="match status" value="1"/>
</dbReference>
<evidence type="ECO:0000313" key="2">
    <source>
        <dbReference type="EMBL" id="MBA0839286.1"/>
    </source>
</evidence>
<feature type="domain" description="RNase H type-1" evidence="1">
    <location>
        <begin position="131"/>
        <end position="249"/>
    </location>
</feature>
<dbReference type="GO" id="GO:0004523">
    <property type="term" value="F:RNA-DNA hybrid ribonuclease activity"/>
    <property type="evidence" value="ECO:0007669"/>
    <property type="project" value="InterPro"/>
</dbReference>
<proteinExistence type="predicted"/>
<reference evidence="2 3" key="1">
    <citation type="journal article" date="2019" name="Genome Biol. Evol.">
        <title>Insights into the evolution of the New World diploid cottons (Gossypium, subgenus Houzingenia) based on genome sequencing.</title>
        <authorList>
            <person name="Grover C.E."/>
            <person name="Arick M.A. 2nd"/>
            <person name="Thrash A."/>
            <person name="Conover J.L."/>
            <person name="Sanders W.S."/>
            <person name="Peterson D.G."/>
            <person name="Frelichowski J.E."/>
            <person name="Scheffler J.A."/>
            <person name="Scheffler B.E."/>
            <person name="Wendel J.F."/>
        </authorList>
    </citation>
    <scope>NUCLEOTIDE SEQUENCE [LARGE SCALE GENOMIC DNA]</scope>
    <source>
        <strain evidence="2">6</strain>
        <tissue evidence="2">Leaf</tissue>
    </source>
</reference>
<dbReference type="GO" id="GO:0003676">
    <property type="term" value="F:nucleic acid binding"/>
    <property type="evidence" value="ECO:0007669"/>
    <property type="project" value="InterPro"/>
</dbReference>
<accession>A0A7J9JYT1</accession>
<dbReference type="AlphaFoldDB" id="A0A7J9JYT1"/>
<comment type="caution">
    <text evidence="2">The sequence shown here is derived from an EMBL/GenBank/DDBJ whole genome shotgun (WGS) entry which is preliminary data.</text>
</comment>
<dbReference type="Gene3D" id="3.30.420.10">
    <property type="entry name" value="Ribonuclease H-like superfamily/Ribonuclease H"/>
    <property type="match status" value="1"/>
</dbReference>
<dbReference type="InterPro" id="IPR036397">
    <property type="entry name" value="RNaseH_sf"/>
</dbReference>
<dbReference type="PANTHER" id="PTHR47723:SF21">
    <property type="entry name" value="POLYNUCLEOTIDYL TRANSFERASE, RIBONUCLEASE H-LIKE SUPERFAMILY PROTEIN"/>
    <property type="match status" value="1"/>
</dbReference>
<dbReference type="Proteomes" id="UP000593575">
    <property type="component" value="Unassembled WGS sequence"/>
</dbReference>
<dbReference type="InterPro" id="IPR002156">
    <property type="entry name" value="RNaseH_domain"/>
</dbReference>